<keyword evidence="1 2" id="KW-0694">RNA-binding</keyword>
<keyword evidence="4" id="KW-1133">Transmembrane helix</keyword>
<dbReference type="PROSITE" id="PS50102">
    <property type="entry name" value="RRM"/>
    <property type="match status" value="1"/>
</dbReference>
<dbReference type="Gene3D" id="3.30.70.330">
    <property type="match status" value="1"/>
</dbReference>
<proteinExistence type="predicted"/>
<keyword evidence="7" id="KW-1185">Reference proteome</keyword>
<dbReference type="InterPro" id="IPR012677">
    <property type="entry name" value="Nucleotide-bd_a/b_plait_sf"/>
</dbReference>
<reference evidence="6" key="1">
    <citation type="submission" date="2025-05" db="UniProtKB">
        <authorList>
            <consortium name="EnsemblMetazoa"/>
        </authorList>
    </citation>
    <scope>IDENTIFICATION</scope>
</reference>
<feature type="region of interest" description="Disordered" evidence="3">
    <location>
        <begin position="176"/>
        <end position="229"/>
    </location>
</feature>
<dbReference type="SUPFAM" id="SSF54928">
    <property type="entry name" value="RNA-binding domain, RBD"/>
    <property type="match status" value="1"/>
</dbReference>
<organism evidence="6 7">
    <name type="scientific">Diabrotica virgifera virgifera</name>
    <name type="common">western corn rootworm</name>
    <dbReference type="NCBI Taxonomy" id="50390"/>
    <lineage>
        <taxon>Eukaryota</taxon>
        <taxon>Metazoa</taxon>
        <taxon>Ecdysozoa</taxon>
        <taxon>Arthropoda</taxon>
        <taxon>Hexapoda</taxon>
        <taxon>Insecta</taxon>
        <taxon>Pterygota</taxon>
        <taxon>Neoptera</taxon>
        <taxon>Endopterygota</taxon>
        <taxon>Coleoptera</taxon>
        <taxon>Polyphaga</taxon>
        <taxon>Cucujiformia</taxon>
        <taxon>Chrysomeloidea</taxon>
        <taxon>Chrysomelidae</taxon>
        <taxon>Galerucinae</taxon>
        <taxon>Diabroticina</taxon>
        <taxon>Diabroticites</taxon>
        <taxon>Diabrotica</taxon>
    </lineage>
</organism>
<dbReference type="SMART" id="SM00360">
    <property type="entry name" value="RRM"/>
    <property type="match status" value="1"/>
</dbReference>
<dbReference type="Pfam" id="PF00076">
    <property type="entry name" value="RRM_1"/>
    <property type="match status" value="1"/>
</dbReference>
<evidence type="ECO:0000256" key="4">
    <source>
        <dbReference type="SAM" id="Phobius"/>
    </source>
</evidence>
<name>A0ABM5KSA0_DIAVI</name>
<sequence>MENLVNTGMATEDKRLWIGNLDPRVTDLAFYKKLTIYLLFKYLNIISTYALFFVYWYQLLKLVQKHGSIEKFDLILHRNGPLAGQPRGYAFVTYKNQDDAVLAKEVLHNLLVGQKNISVTWAHSVNNEEPDKPKDDLVIPALAMSKAEQKTDRTSQIQAIEAKLKMMEKKREDELKINETVATKPPVISQYQQKTQNGATSVSTSTTNHRSVRQRDRYQKPYTKSKYRR</sequence>
<dbReference type="EnsemblMetazoa" id="XM_050657115.1">
    <property type="protein sequence ID" value="XP_050513072.1"/>
    <property type="gene ID" value="LOC114328166"/>
</dbReference>
<dbReference type="InterPro" id="IPR000504">
    <property type="entry name" value="RRM_dom"/>
</dbReference>
<evidence type="ECO:0000313" key="6">
    <source>
        <dbReference type="EnsemblMetazoa" id="XP_050513072.1"/>
    </source>
</evidence>
<keyword evidence="4" id="KW-0472">Membrane</keyword>
<evidence type="ECO:0000256" key="3">
    <source>
        <dbReference type="SAM" id="MobiDB-lite"/>
    </source>
</evidence>
<evidence type="ECO:0000256" key="2">
    <source>
        <dbReference type="PROSITE-ProRule" id="PRU00176"/>
    </source>
</evidence>
<evidence type="ECO:0000313" key="7">
    <source>
        <dbReference type="Proteomes" id="UP001652700"/>
    </source>
</evidence>
<protein>
    <recommendedName>
        <fullName evidence="5">RRM domain-containing protein</fullName>
    </recommendedName>
</protein>
<dbReference type="GeneID" id="114328166"/>
<dbReference type="InterPro" id="IPR035979">
    <property type="entry name" value="RBD_domain_sf"/>
</dbReference>
<accession>A0ABM5KSA0</accession>
<dbReference type="RefSeq" id="XP_050513072.1">
    <property type="nucleotide sequence ID" value="XM_050657115.1"/>
</dbReference>
<feature type="transmembrane region" description="Helical" evidence="4">
    <location>
        <begin position="34"/>
        <end position="57"/>
    </location>
</feature>
<evidence type="ECO:0000259" key="5">
    <source>
        <dbReference type="PROSITE" id="PS50102"/>
    </source>
</evidence>
<evidence type="ECO:0000256" key="1">
    <source>
        <dbReference type="ARBA" id="ARBA00022884"/>
    </source>
</evidence>
<keyword evidence="4" id="KW-0812">Transmembrane</keyword>
<dbReference type="Proteomes" id="UP001652700">
    <property type="component" value="Unplaced"/>
</dbReference>
<feature type="compositionally biased region" description="Polar residues" evidence="3">
    <location>
        <begin position="189"/>
        <end position="209"/>
    </location>
</feature>
<feature type="domain" description="RRM" evidence="5">
    <location>
        <begin position="14"/>
        <end position="124"/>
    </location>
</feature>